<accession>A0A2P2MNT0</accession>
<sequence length="19" mass="2484">MVAYVKWVYWLFHYKHLIS</sequence>
<evidence type="ECO:0000313" key="1">
    <source>
        <dbReference type="EMBL" id="MBX31881.1"/>
    </source>
</evidence>
<organism evidence="1">
    <name type="scientific">Rhizophora mucronata</name>
    <name type="common">Asiatic mangrove</name>
    <dbReference type="NCBI Taxonomy" id="61149"/>
    <lineage>
        <taxon>Eukaryota</taxon>
        <taxon>Viridiplantae</taxon>
        <taxon>Streptophyta</taxon>
        <taxon>Embryophyta</taxon>
        <taxon>Tracheophyta</taxon>
        <taxon>Spermatophyta</taxon>
        <taxon>Magnoliopsida</taxon>
        <taxon>eudicotyledons</taxon>
        <taxon>Gunneridae</taxon>
        <taxon>Pentapetalae</taxon>
        <taxon>rosids</taxon>
        <taxon>fabids</taxon>
        <taxon>Malpighiales</taxon>
        <taxon>Rhizophoraceae</taxon>
        <taxon>Rhizophora</taxon>
    </lineage>
</organism>
<dbReference type="EMBL" id="GGEC01051397">
    <property type="protein sequence ID" value="MBX31881.1"/>
    <property type="molecule type" value="Transcribed_RNA"/>
</dbReference>
<name>A0A2P2MNT0_RHIMU</name>
<dbReference type="AlphaFoldDB" id="A0A2P2MNT0"/>
<proteinExistence type="predicted"/>
<protein>
    <submittedName>
        <fullName evidence="1">Uncharacterized protein</fullName>
    </submittedName>
</protein>
<reference evidence="1" key="1">
    <citation type="submission" date="2018-02" db="EMBL/GenBank/DDBJ databases">
        <title>Rhizophora mucronata_Transcriptome.</title>
        <authorList>
            <person name="Meera S.P."/>
            <person name="Sreeshan A."/>
            <person name="Augustine A."/>
        </authorList>
    </citation>
    <scope>NUCLEOTIDE SEQUENCE</scope>
    <source>
        <tissue evidence="1">Leaf</tissue>
    </source>
</reference>